<comment type="similarity">
    <text evidence="2">Belongs to the YkuD family.</text>
</comment>
<proteinExistence type="inferred from homology"/>
<dbReference type="InterPro" id="IPR036365">
    <property type="entry name" value="PGBD-like_sf"/>
</dbReference>
<dbReference type="Gene3D" id="2.40.440.10">
    <property type="entry name" value="L,D-transpeptidase catalytic domain-like"/>
    <property type="match status" value="1"/>
</dbReference>
<evidence type="ECO:0000313" key="10">
    <source>
        <dbReference type="EMBL" id="MFC2967644.1"/>
    </source>
</evidence>
<gene>
    <name evidence="10" type="ORF">ACFOES_06025</name>
</gene>
<dbReference type="Pfam" id="PF03734">
    <property type="entry name" value="YkuD"/>
    <property type="match status" value="1"/>
</dbReference>
<keyword evidence="3" id="KW-0808">Transferase</keyword>
<comment type="pathway">
    <text evidence="1 7">Cell wall biogenesis; peptidoglycan biosynthesis.</text>
</comment>
<evidence type="ECO:0000313" key="11">
    <source>
        <dbReference type="Proteomes" id="UP001595443"/>
    </source>
</evidence>
<evidence type="ECO:0000256" key="4">
    <source>
        <dbReference type="ARBA" id="ARBA00022960"/>
    </source>
</evidence>
<keyword evidence="5 7" id="KW-0573">Peptidoglycan synthesis</keyword>
<name>A0ABV7AE62_9RHOB</name>
<sequence>MTAVAMAAAVTTGAVVGSVGPAMAAQELPVLSPFRQAIAAAAGSDRALAAFYQARDYEPLWTGRGDARRREAFFRALSGAGAQGLPVRRYDPAVLARAFREVRTERDRDRLEVLMSEAFLQYAHDVQTGVLTPSKVDPDIKRKAPLRDRRATIEAFAKSSPAAFLAQLPPHNPDYDRLLKAKLDMERLVARGGWGPTVPDGKYEPGDSGRGVIALRNRLVAMGYLGRTASARYDGMLQHAVQLFQADHGLNADGVAGRDTVRALNVSARDRLKSIIVAMERLRWMNMDLGKRYVWVNEADFTARVVDDGKTTFETRAVVGKNGKDTRSPEFSDQIEFMVVNPTWNVPRSIVTKEYLPMLQKNPNAVSYLKLINSSGQTVSRDGIDFTQFTAQDFPFELKQPPSARNALGLVKFMFPNRYNIYLHDTPTKYLFKRDTRAYSHGCIRLNDPFDFAYTLLRPQTSDPKGVFKAALATGVETILNLKKPVPVHLVYFTAWPTARGTMTYRRDIYGRDAEIFDALAKAGVALDGVQG</sequence>
<evidence type="ECO:0000256" key="3">
    <source>
        <dbReference type="ARBA" id="ARBA00022679"/>
    </source>
</evidence>
<feature type="active site" description="Nucleophile" evidence="7">
    <location>
        <position position="443"/>
    </location>
</feature>
<accession>A0ABV7AE62</accession>
<dbReference type="InterPro" id="IPR045380">
    <property type="entry name" value="LD_TPept_scaffold_dom"/>
</dbReference>
<dbReference type="InterPro" id="IPR005490">
    <property type="entry name" value="LD_TPept_cat_dom"/>
</dbReference>
<feature type="active site" description="Proton donor/acceptor" evidence="7">
    <location>
        <position position="424"/>
    </location>
</feature>
<dbReference type="PROSITE" id="PS52029">
    <property type="entry name" value="LD_TPASE"/>
    <property type="match status" value="1"/>
</dbReference>
<keyword evidence="6 7" id="KW-0961">Cell wall biogenesis/degradation</keyword>
<dbReference type="InterPro" id="IPR002477">
    <property type="entry name" value="Peptidoglycan-bd-like"/>
</dbReference>
<dbReference type="Gene3D" id="1.10.101.10">
    <property type="entry name" value="PGBD-like superfamily/PGBD"/>
    <property type="match status" value="1"/>
</dbReference>
<dbReference type="CDD" id="cd16913">
    <property type="entry name" value="YkuD_like"/>
    <property type="match status" value="1"/>
</dbReference>
<evidence type="ECO:0000256" key="8">
    <source>
        <dbReference type="SAM" id="SignalP"/>
    </source>
</evidence>
<keyword evidence="8" id="KW-0732">Signal</keyword>
<dbReference type="InterPro" id="IPR052905">
    <property type="entry name" value="LD-transpeptidase_YkuD-like"/>
</dbReference>
<comment type="caution">
    <text evidence="10">The sequence shown here is derived from an EMBL/GenBank/DDBJ whole genome shotgun (WGS) entry which is preliminary data.</text>
</comment>
<organism evidence="10 11">
    <name type="scientific">Acidimangrovimonas pyrenivorans</name>
    <dbReference type="NCBI Taxonomy" id="2030798"/>
    <lineage>
        <taxon>Bacteria</taxon>
        <taxon>Pseudomonadati</taxon>
        <taxon>Pseudomonadota</taxon>
        <taxon>Alphaproteobacteria</taxon>
        <taxon>Rhodobacterales</taxon>
        <taxon>Paracoccaceae</taxon>
        <taxon>Acidimangrovimonas</taxon>
    </lineage>
</organism>
<dbReference type="Proteomes" id="UP001595443">
    <property type="component" value="Unassembled WGS sequence"/>
</dbReference>
<evidence type="ECO:0000259" key="9">
    <source>
        <dbReference type="PROSITE" id="PS52029"/>
    </source>
</evidence>
<dbReference type="SUPFAM" id="SSF141523">
    <property type="entry name" value="L,D-transpeptidase catalytic domain-like"/>
    <property type="match status" value="1"/>
</dbReference>
<protein>
    <submittedName>
        <fullName evidence="10">Murein L,D-transpeptidase</fullName>
    </submittedName>
</protein>
<dbReference type="RefSeq" id="WP_377832295.1">
    <property type="nucleotide sequence ID" value="NZ_JBHRSK010000004.1"/>
</dbReference>
<dbReference type="PANTHER" id="PTHR41533:SF2">
    <property type="entry name" value="BLR7131 PROTEIN"/>
    <property type="match status" value="1"/>
</dbReference>
<evidence type="ECO:0000256" key="6">
    <source>
        <dbReference type="ARBA" id="ARBA00023316"/>
    </source>
</evidence>
<dbReference type="Pfam" id="PF20142">
    <property type="entry name" value="Scaffold"/>
    <property type="match status" value="1"/>
</dbReference>
<dbReference type="SUPFAM" id="SSF47090">
    <property type="entry name" value="PGBD-like"/>
    <property type="match status" value="1"/>
</dbReference>
<dbReference type="InterPro" id="IPR038063">
    <property type="entry name" value="Transpep_catalytic_dom"/>
</dbReference>
<evidence type="ECO:0000256" key="1">
    <source>
        <dbReference type="ARBA" id="ARBA00004752"/>
    </source>
</evidence>
<evidence type="ECO:0000256" key="7">
    <source>
        <dbReference type="PROSITE-ProRule" id="PRU01373"/>
    </source>
</evidence>
<dbReference type="PANTHER" id="PTHR41533">
    <property type="entry name" value="L,D-TRANSPEPTIDASE HI_1667-RELATED"/>
    <property type="match status" value="1"/>
</dbReference>
<evidence type="ECO:0000256" key="2">
    <source>
        <dbReference type="ARBA" id="ARBA00005992"/>
    </source>
</evidence>
<dbReference type="EMBL" id="JBHRSK010000004">
    <property type="protein sequence ID" value="MFC2967644.1"/>
    <property type="molecule type" value="Genomic_DNA"/>
</dbReference>
<evidence type="ECO:0000256" key="5">
    <source>
        <dbReference type="ARBA" id="ARBA00022984"/>
    </source>
</evidence>
<feature type="chain" id="PRO_5047302702" evidence="8">
    <location>
        <begin position="25"/>
        <end position="532"/>
    </location>
</feature>
<dbReference type="Pfam" id="PF01471">
    <property type="entry name" value="PG_binding_1"/>
    <property type="match status" value="1"/>
</dbReference>
<reference evidence="11" key="1">
    <citation type="journal article" date="2019" name="Int. J. Syst. Evol. Microbiol.">
        <title>The Global Catalogue of Microorganisms (GCM) 10K type strain sequencing project: providing services to taxonomists for standard genome sequencing and annotation.</title>
        <authorList>
            <consortium name="The Broad Institute Genomics Platform"/>
            <consortium name="The Broad Institute Genome Sequencing Center for Infectious Disease"/>
            <person name="Wu L."/>
            <person name="Ma J."/>
        </authorList>
    </citation>
    <scope>NUCLEOTIDE SEQUENCE [LARGE SCALE GENOMIC DNA]</scope>
    <source>
        <strain evidence="11">KCTC 62192</strain>
    </source>
</reference>
<keyword evidence="4 7" id="KW-0133">Cell shape</keyword>
<keyword evidence="11" id="KW-1185">Reference proteome</keyword>
<feature type="signal peptide" evidence="8">
    <location>
        <begin position="1"/>
        <end position="24"/>
    </location>
</feature>
<dbReference type="InterPro" id="IPR036366">
    <property type="entry name" value="PGBDSf"/>
</dbReference>
<feature type="domain" description="L,D-TPase catalytic" evidence="9">
    <location>
        <begin position="292"/>
        <end position="468"/>
    </location>
</feature>